<organism evidence="6 7">
    <name type="scientific">Algoriphagus halophilus</name>
    <dbReference type="NCBI Taxonomy" id="226505"/>
    <lineage>
        <taxon>Bacteria</taxon>
        <taxon>Pseudomonadati</taxon>
        <taxon>Bacteroidota</taxon>
        <taxon>Cytophagia</taxon>
        <taxon>Cytophagales</taxon>
        <taxon>Cyclobacteriaceae</taxon>
        <taxon>Algoriphagus</taxon>
    </lineage>
</organism>
<evidence type="ECO:0000256" key="4">
    <source>
        <dbReference type="SAM" id="SignalP"/>
    </source>
</evidence>
<protein>
    <submittedName>
        <fullName evidence="6">Uncharacterized protein, contains Zn-finger domain of CHY type</fullName>
    </submittedName>
</protein>
<sequence>MRNLFLALILFGAILSVNAQTNLALPVVKSSIGGINIYGKPIDQQTRCQHWHSELDVIAIKFKCCEKYYPCFSCHEEEADHEPKVWPKSEFDSKAILCGVCGTELSISDYQNSNNTCPKCKAAFNPGCSKHYHLYFETEDQK</sequence>
<dbReference type="GO" id="GO:0045041">
    <property type="term" value="P:protein import into mitochondrial intermembrane space"/>
    <property type="evidence" value="ECO:0007669"/>
    <property type="project" value="TreeGrafter"/>
</dbReference>
<dbReference type="SUPFAM" id="SSF161219">
    <property type="entry name" value="CHY zinc finger-like"/>
    <property type="match status" value="1"/>
</dbReference>
<dbReference type="RefSeq" id="WP_084560893.1">
    <property type="nucleotide sequence ID" value="NZ_FSRC01000001.1"/>
</dbReference>
<dbReference type="InterPro" id="IPR037274">
    <property type="entry name" value="Znf_CHY_sf"/>
</dbReference>
<dbReference type="GO" id="GO:0008270">
    <property type="term" value="F:zinc ion binding"/>
    <property type="evidence" value="ECO:0007669"/>
    <property type="project" value="UniProtKB-KW"/>
</dbReference>
<accession>A0A1N6E4B8</accession>
<keyword evidence="1" id="KW-0479">Metal-binding</keyword>
<gene>
    <name evidence="6" type="ORF">SAMN05444394_1702</name>
</gene>
<evidence type="ECO:0000256" key="2">
    <source>
        <dbReference type="ARBA" id="ARBA00022771"/>
    </source>
</evidence>
<feature type="chain" id="PRO_5012207220" evidence="4">
    <location>
        <begin position="20"/>
        <end position="142"/>
    </location>
</feature>
<reference evidence="7" key="1">
    <citation type="submission" date="2016-11" db="EMBL/GenBank/DDBJ databases">
        <authorList>
            <person name="Varghese N."/>
            <person name="Submissions S."/>
        </authorList>
    </citation>
    <scope>NUCLEOTIDE SEQUENCE [LARGE SCALE GENOMIC DNA]</scope>
    <source>
        <strain evidence="7">DSM 15292</strain>
    </source>
</reference>
<evidence type="ECO:0000259" key="5">
    <source>
        <dbReference type="PROSITE" id="PS51266"/>
    </source>
</evidence>
<evidence type="ECO:0000313" key="7">
    <source>
        <dbReference type="Proteomes" id="UP000185221"/>
    </source>
</evidence>
<dbReference type="Proteomes" id="UP000185221">
    <property type="component" value="Unassembled WGS sequence"/>
</dbReference>
<dbReference type="STRING" id="226505.SAMN05444394_1702"/>
<dbReference type="PROSITE" id="PS51266">
    <property type="entry name" value="ZF_CHY"/>
    <property type="match status" value="1"/>
</dbReference>
<keyword evidence="7" id="KW-1185">Reference proteome</keyword>
<dbReference type="InterPro" id="IPR052604">
    <property type="entry name" value="Mito_Tim_assembly_helper"/>
</dbReference>
<feature type="signal peptide" evidence="4">
    <location>
        <begin position="1"/>
        <end position="19"/>
    </location>
</feature>
<dbReference type="EMBL" id="FSRC01000001">
    <property type="protein sequence ID" value="SIN77862.1"/>
    <property type="molecule type" value="Genomic_DNA"/>
</dbReference>
<dbReference type="AlphaFoldDB" id="A0A1N6E4B8"/>
<name>A0A1N6E4B8_9BACT</name>
<keyword evidence="2" id="KW-0863">Zinc-finger</keyword>
<evidence type="ECO:0000256" key="1">
    <source>
        <dbReference type="ARBA" id="ARBA00022723"/>
    </source>
</evidence>
<keyword evidence="3" id="KW-0862">Zinc</keyword>
<dbReference type="Pfam" id="PF05495">
    <property type="entry name" value="zf-CHY"/>
    <property type="match status" value="1"/>
</dbReference>
<dbReference type="PANTHER" id="PTHR28082">
    <property type="entry name" value="ZINC FINGER PROTEIN"/>
    <property type="match status" value="1"/>
</dbReference>
<evidence type="ECO:0000256" key="3">
    <source>
        <dbReference type="ARBA" id="ARBA00022833"/>
    </source>
</evidence>
<feature type="domain" description="CHY-type" evidence="5">
    <location>
        <begin position="41"/>
        <end position="122"/>
    </location>
</feature>
<keyword evidence="4" id="KW-0732">Signal</keyword>
<dbReference type="OrthoDB" id="882119at2"/>
<dbReference type="PANTHER" id="PTHR28082:SF1">
    <property type="entry name" value="HELPER OF TIM PROTEIN 13"/>
    <property type="match status" value="1"/>
</dbReference>
<evidence type="ECO:0000313" key="6">
    <source>
        <dbReference type="EMBL" id="SIN77862.1"/>
    </source>
</evidence>
<proteinExistence type="predicted"/>
<dbReference type="InterPro" id="IPR008913">
    <property type="entry name" value="Znf_CHY"/>
</dbReference>